<dbReference type="InterPro" id="IPR024881">
    <property type="entry name" value="Tip"/>
</dbReference>
<dbReference type="AlphaFoldDB" id="A0A915JLK7"/>
<evidence type="ECO:0000313" key="8">
    <source>
        <dbReference type="WBParaSite" id="nRc.2.0.1.t27084-RA"/>
    </source>
</evidence>
<keyword evidence="2" id="KW-0812">Transmembrane</keyword>
<dbReference type="PANTHER" id="PTHR13412:SF0">
    <property type="entry name" value="T-CELL IMMUNOMODULATORY PROTEIN"/>
    <property type="match status" value="1"/>
</dbReference>
<organism evidence="7 8">
    <name type="scientific">Romanomermis culicivorax</name>
    <name type="common">Nematode worm</name>
    <dbReference type="NCBI Taxonomy" id="13658"/>
    <lineage>
        <taxon>Eukaryota</taxon>
        <taxon>Metazoa</taxon>
        <taxon>Ecdysozoa</taxon>
        <taxon>Nematoda</taxon>
        <taxon>Enoplea</taxon>
        <taxon>Dorylaimia</taxon>
        <taxon>Mermithida</taxon>
        <taxon>Mermithoidea</taxon>
        <taxon>Mermithidae</taxon>
        <taxon>Romanomermis</taxon>
    </lineage>
</organism>
<dbReference type="PANTHER" id="PTHR13412">
    <property type="entry name" value="T-CELL IMMUNOMODULATORY PROTEIN HOMOLOG"/>
    <property type="match status" value="1"/>
</dbReference>
<evidence type="ECO:0000256" key="1">
    <source>
        <dbReference type="ARBA" id="ARBA00004479"/>
    </source>
</evidence>
<keyword evidence="5" id="KW-0325">Glycoprotein</keyword>
<protein>
    <recommendedName>
        <fullName evidence="6">T-cell immunomodulatory protein TIP C2 domain-containing protein</fullName>
    </recommendedName>
</protein>
<evidence type="ECO:0000256" key="5">
    <source>
        <dbReference type="ARBA" id="ARBA00023180"/>
    </source>
</evidence>
<feature type="domain" description="T-cell immunomodulatory protein TIP C2" evidence="6">
    <location>
        <begin position="16"/>
        <end position="85"/>
    </location>
</feature>
<evidence type="ECO:0000313" key="7">
    <source>
        <dbReference type="Proteomes" id="UP000887565"/>
    </source>
</evidence>
<keyword evidence="4" id="KW-0472">Membrane</keyword>
<accession>A0A915JLK7</accession>
<dbReference type="WBParaSite" id="nRc.2.0.1.t27084-RA">
    <property type="protein sequence ID" value="nRc.2.0.1.t27084-RA"/>
    <property type="gene ID" value="nRc.2.0.1.g27084"/>
</dbReference>
<keyword evidence="3" id="KW-1133">Transmembrane helix</keyword>
<proteinExistence type="predicted"/>
<evidence type="ECO:0000256" key="4">
    <source>
        <dbReference type="ARBA" id="ARBA00023136"/>
    </source>
</evidence>
<dbReference type="GO" id="GO:0005886">
    <property type="term" value="C:plasma membrane"/>
    <property type="evidence" value="ECO:0007669"/>
    <property type="project" value="TreeGrafter"/>
</dbReference>
<name>A0A915JLK7_ROMCU</name>
<sequence>MKIIKSAFLHPGKEGTGISWPGVSLTYAMVDTEGQTVSAAYTQQSRTSHKSLLLPYALFGLGRSPNFVETMNIGVPQFPGAHQTWQQNQLPVVFCPVAVLALSGNQKSFQVINITDFSFTDSSSIIDAMQAVWSMDLAKKYPHLPWVLLNQPFEVEALTAADVVLLAPAALWILGPEVAQ</sequence>
<reference evidence="8" key="1">
    <citation type="submission" date="2022-11" db="UniProtKB">
        <authorList>
            <consortium name="WormBaseParasite"/>
        </authorList>
    </citation>
    <scope>IDENTIFICATION</scope>
</reference>
<dbReference type="Pfam" id="PF23122">
    <property type="entry name" value="C2_ITFG1"/>
    <property type="match status" value="1"/>
</dbReference>
<dbReference type="InterPro" id="IPR057089">
    <property type="entry name" value="C2_TIP"/>
</dbReference>
<evidence type="ECO:0000256" key="2">
    <source>
        <dbReference type="ARBA" id="ARBA00022692"/>
    </source>
</evidence>
<dbReference type="Proteomes" id="UP000887565">
    <property type="component" value="Unplaced"/>
</dbReference>
<keyword evidence="7" id="KW-1185">Reference proteome</keyword>
<evidence type="ECO:0000259" key="6">
    <source>
        <dbReference type="Pfam" id="PF23122"/>
    </source>
</evidence>
<evidence type="ECO:0000256" key="3">
    <source>
        <dbReference type="ARBA" id="ARBA00022989"/>
    </source>
</evidence>
<comment type="subcellular location">
    <subcellularLocation>
        <location evidence="1">Membrane</location>
        <topology evidence="1">Single-pass type I membrane protein</topology>
    </subcellularLocation>
</comment>